<accession>A0ABW1J2R5</accession>
<proteinExistence type="predicted"/>
<keyword evidence="2" id="KW-1185">Reference proteome</keyword>
<dbReference type="Gene3D" id="3.40.960.10">
    <property type="entry name" value="VSR Endonuclease"/>
    <property type="match status" value="1"/>
</dbReference>
<protein>
    <recommendedName>
        <fullName evidence="3">DUF559 domain-containing protein</fullName>
    </recommendedName>
</protein>
<evidence type="ECO:0000313" key="2">
    <source>
        <dbReference type="Proteomes" id="UP001596302"/>
    </source>
</evidence>
<organism evidence="1 2">
    <name type="scientific">Pseudonocardia hispaniensis</name>
    <dbReference type="NCBI Taxonomy" id="904933"/>
    <lineage>
        <taxon>Bacteria</taxon>
        <taxon>Bacillati</taxon>
        <taxon>Actinomycetota</taxon>
        <taxon>Actinomycetes</taxon>
        <taxon>Pseudonocardiales</taxon>
        <taxon>Pseudonocardiaceae</taxon>
        <taxon>Pseudonocardia</taxon>
    </lineage>
</organism>
<gene>
    <name evidence="1" type="ORF">ACFQE5_12755</name>
</gene>
<name>A0ABW1J2R5_9PSEU</name>
<dbReference type="SUPFAM" id="SSF52980">
    <property type="entry name" value="Restriction endonuclease-like"/>
    <property type="match status" value="1"/>
</dbReference>
<dbReference type="Proteomes" id="UP001596302">
    <property type="component" value="Unassembled WGS sequence"/>
</dbReference>
<comment type="caution">
    <text evidence="1">The sequence shown here is derived from an EMBL/GenBank/DDBJ whole genome shotgun (WGS) entry which is preliminary data.</text>
</comment>
<dbReference type="InterPro" id="IPR011335">
    <property type="entry name" value="Restrct_endonuc-II-like"/>
</dbReference>
<reference evidence="2" key="1">
    <citation type="journal article" date="2019" name="Int. J. Syst. Evol. Microbiol.">
        <title>The Global Catalogue of Microorganisms (GCM) 10K type strain sequencing project: providing services to taxonomists for standard genome sequencing and annotation.</title>
        <authorList>
            <consortium name="The Broad Institute Genomics Platform"/>
            <consortium name="The Broad Institute Genome Sequencing Center for Infectious Disease"/>
            <person name="Wu L."/>
            <person name="Ma J."/>
        </authorList>
    </citation>
    <scope>NUCLEOTIDE SEQUENCE [LARGE SCALE GENOMIC DNA]</scope>
    <source>
        <strain evidence="2">CCM 8391</strain>
    </source>
</reference>
<sequence length="275" mass="30422">MEPGCNRRSTTLWITARNRDSEAGAAPIVHRRSTRSGFLVHGAPVDMSSFPAFRGSEAVAAGLLTAGQLRGPRFRPLFRNVYTTADRNVTHELRCRAATLALPDGAVITGRSAATVRGVRLCWPDDDVQVVAPLGMRLARRTGLRIRRTELTGGEWDDWANGRLASPLRTALDLLLARPLPDAVADLDAVLRADLVGRRRSVKIARTDLAFPAEKVAVEYDGDWRDGELWALNRDRDRLNRVHNAGWAVVFITAPLLRNKEQLLAAVRSALARRR</sequence>
<dbReference type="RefSeq" id="WP_379585110.1">
    <property type="nucleotide sequence ID" value="NZ_JBHSQW010000026.1"/>
</dbReference>
<evidence type="ECO:0008006" key="3">
    <source>
        <dbReference type="Google" id="ProtNLM"/>
    </source>
</evidence>
<evidence type="ECO:0000313" key="1">
    <source>
        <dbReference type="EMBL" id="MFC5995083.1"/>
    </source>
</evidence>
<dbReference type="EMBL" id="JBHSQW010000026">
    <property type="protein sequence ID" value="MFC5995083.1"/>
    <property type="molecule type" value="Genomic_DNA"/>
</dbReference>